<evidence type="ECO:0000313" key="10">
    <source>
        <dbReference type="Proteomes" id="UP001500392"/>
    </source>
</evidence>
<evidence type="ECO:0000256" key="1">
    <source>
        <dbReference type="ARBA" id="ARBA00022553"/>
    </source>
</evidence>
<dbReference type="NCBIfam" id="NF007018">
    <property type="entry name" value="PRK09483.1"/>
    <property type="match status" value="1"/>
</dbReference>
<dbReference type="EMBL" id="BAABDM010000001">
    <property type="protein sequence ID" value="GAA4087653.1"/>
    <property type="molecule type" value="Genomic_DNA"/>
</dbReference>
<dbReference type="InterPro" id="IPR001789">
    <property type="entry name" value="Sig_transdc_resp-reg_receiver"/>
</dbReference>
<accession>A0ABP7WF21</accession>
<name>A0ABP7WF21_9GAMM</name>
<dbReference type="PRINTS" id="PR00038">
    <property type="entry name" value="HTHLUXR"/>
</dbReference>
<dbReference type="CDD" id="cd06170">
    <property type="entry name" value="LuxR_C_like"/>
    <property type="match status" value="1"/>
</dbReference>
<evidence type="ECO:0000256" key="3">
    <source>
        <dbReference type="ARBA" id="ARBA00023015"/>
    </source>
</evidence>
<dbReference type="InterPro" id="IPR016032">
    <property type="entry name" value="Sig_transdc_resp-reg_C-effctor"/>
</dbReference>
<dbReference type="SUPFAM" id="SSF46894">
    <property type="entry name" value="C-terminal effector domain of the bipartite response regulators"/>
    <property type="match status" value="1"/>
</dbReference>
<evidence type="ECO:0000256" key="4">
    <source>
        <dbReference type="ARBA" id="ARBA00023125"/>
    </source>
</evidence>
<evidence type="ECO:0000313" key="9">
    <source>
        <dbReference type="EMBL" id="GAA4087653.1"/>
    </source>
</evidence>
<dbReference type="PROSITE" id="PS50043">
    <property type="entry name" value="HTH_LUXR_2"/>
    <property type="match status" value="1"/>
</dbReference>
<evidence type="ECO:0000256" key="5">
    <source>
        <dbReference type="ARBA" id="ARBA00023163"/>
    </source>
</evidence>
<dbReference type="PANTHER" id="PTHR43214">
    <property type="entry name" value="TWO-COMPONENT RESPONSE REGULATOR"/>
    <property type="match status" value="1"/>
</dbReference>
<dbReference type="Gene3D" id="3.40.50.2300">
    <property type="match status" value="1"/>
</dbReference>
<organism evidence="9 10">
    <name type="scientific">Zhongshania borealis</name>
    <dbReference type="NCBI Taxonomy" id="889488"/>
    <lineage>
        <taxon>Bacteria</taxon>
        <taxon>Pseudomonadati</taxon>
        <taxon>Pseudomonadota</taxon>
        <taxon>Gammaproteobacteria</taxon>
        <taxon>Cellvibrionales</taxon>
        <taxon>Spongiibacteraceae</taxon>
        <taxon>Zhongshania</taxon>
    </lineage>
</organism>
<keyword evidence="10" id="KW-1185">Reference proteome</keyword>
<keyword evidence="1 6" id="KW-0597">Phosphoprotein</keyword>
<dbReference type="InterPro" id="IPR039420">
    <property type="entry name" value="WalR-like"/>
</dbReference>
<feature type="domain" description="Response regulatory" evidence="8">
    <location>
        <begin position="15"/>
        <end position="131"/>
    </location>
</feature>
<protein>
    <submittedName>
        <fullName evidence="9">UvrY/SirA/GacA family response regulator transcription factor</fullName>
    </submittedName>
</protein>
<feature type="modified residue" description="4-aspartylphosphate" evidence="6">
    <location>
        <position position="66"/>
    </location>
</feature>
<feature type="domain" description="HTH luxR-type" evidence="7">
    <location>
        <begin position="154"/>
        <end position="219"/>
    </location>
</feature>
<dbReference type="Pfam" id="PF00196">
    <property type="entry name" value="GerE"/>
    <property type="match status" value="1"/>
</dbReference>
<sequence length="226" mass="24416">MVLLQALDAGKYMITVLVADDHAMVRTGIVRMLDDADGISVIAQAASGEEAISSCRILSPDVVLMDVRMPGIGGLEATRKLRLVSPSTRIIALSAYDQEPMPSRLLKAGASAYVTKGASEEEMVLAVRQVAKGLRYLSPSVAQAIALKGYGDEVESPFECLSEREMQISLMIANCQKVLDIADQLFISAKTVNSYRYRIFEKLNISGDVELTLLAIRHGLIDSPGA</sequence>
<dbReference type="Pfam" id="PF00072">
    <property type="entry name" value="Response_reg"/>
    <property type="match status" value="1"/>
</dbReference>
<keyword evidence="3" id="KW-0805">Transcription regulation</keyword>
<gene>
    <name evidence="9" type="primary">uvrY</name>
    <name evidence="9" type="ORF">GCM10022414_08010</name>
</gene>
<dbReference type="PROSITE" id="PS50110">
    <property type="entry name" value="RESPONSE_REGULATORY"/>
    <property type="match status" value="1"/>
</dbReference>
<dbReference type="PROSITE" id="PS00622">
    <property type="entry name" value="HTH_LUXR_1"/>
    <property type="match status" value="1"/>
</dbReference>
<reference evidence="10" key="1">
    <citation type="journal article" date="2019" name="Int. J. Syst. Evol. Microbiol.">
        <title>The Global Catalogue of Microorganisms (GCM) 10K type strain sequencing project: providing services to taxonomists for standard genome sequencing and annotation.</title>
        <authorList>
            <consortium name="The Broad Institute Genomics Platform"/>
            <consortium name="The Broad Institute Genome Sequencing Center for Infectious Disease"/>
            <person name="Wu L."/>
            <person name="Ma J."/>
        </authorList>
    </citation>
    <scope>NUCLEOTIDE SEQUENCE [LARGE SCALE GENOMIC DNA]</scope>
    <source>
        <strain evidence="10">JCM 17304</strain>
    </source>
</reference>
<dbReference type="Proteomes" id="UP001500392">
    <property type="component" value="Unassembled WGS sequence"/>
</dbReference>
<keyword evidence="4" id="KW-0238">DNA-binding</keyword>
<dbReference type="InterPro" id="IPR058245">
    <property type="entry name" value="NreC/VraR/RcsB-like_REC"/>
</dbReference>
<dbReference type="SMART" id="SM00421">
    <property type="entry name" value="HTH_LUXR"/>
    <property type="match status" value="1"/>
</dbReference>
<evidence type="ECO:0000259" key="8">
    <source>
        <dbReference type="PROSITE" id="PS50110"/>
    </source>
</evidence>
<evidence type="ECO:0000259" key="7">
    <source>
        <dbReference type="PROSITE" id="PS50043"/>
    </source>
</evidence>
<evidence type="ECO:0000256" key="6">
    <source>
        <dbReference type="PROSITE-ProRule" id="PRU00169"/>
    </source>
</evidence>
<dbReference type="PANTHER" id="PTHR43214:SF3">
    <property type="entry name" value="RESPONSE REGULATOR UVRY"/>
    <property type="match status" value="1"/>
</dbReference>
<keyword evidence="5" id="KW-0804">Transcription</keyword>
<dbReference type="SUPFAM" id="SSF52172">
    <property type="entry name" value="CheY-like"/>
    <property type="match status" value="1"/>
</dbReference>
<keyword evidence="2" id="KW-0902">Two-component regulatory system</keyword>
<proteinExistence type="predicted"/>
<dbReference type="InterPro" id="IPR000792">
    <property type="entry name" value="Tscrpt_reg_LuxR_C"/>
</dbReference>
<dbReference type="CDD" id="cd17535">
    <property type="entry name" value="REC_NarL-like"/>
    <property type="match status" value="1"/>
</dbReference>
<evidence type="ECO:0000256" key="2">
    <source>
        <dbReference type="ARBA" id="ARBA00023012"/>
    </source>
</evidence>
<comment type="caution">
    <text evidence="9">The sequence shown here is derived from an EMBL/GenBank/DDBJ whole genome shotgun (WGS) entry which is preliminary data.</text>
</comment>
<dbReference type="InterPro" id="IPR011006">
    <property type="entry name" value="CheY-like_superfamily"/>
</dbReference>
<dbReference type="SMART" id="SM00448">
    <property type="entry name" value="REC"/>
    <property type="match status" value="1"/>
</dbReference>